<dbReference type="EMBL" id="BMVO01000032">
    <property type="protein sequence ID" value="GHB28755.1"/>
    <property type="molecule type" value="Genomic_DNA"/>
</dbReference>
<evidence type="ECO:0000313" key="2">
    <source>
        <dbReference type="EMBL" id="GHB28755.1"/>
    </source>
</evidence>
<dbReference type="InterPro" id="IPR052366">
    <property type="entry name" value="GTP_Pyrophosphokinase"/>
</dbReference>
<dbReference type="InterPro" id="IPR007685">
    <property type="entry name" value="RelA_SpoT"/>
</dbReference>
<reference evidence="3" key="1">
    <citation type="journal article" date="2019" name="Int. J. Syst. Evol. Microbiol.">
        <title>The Global Catalogue of Microorganisms (GCM) 10K type strain sequencing project: providing services to taxonomists for standard genome sequencing and annotation.</title>
        <authorList>
            <consortium name="The Broad Institute Genomics Platform"/>
            <consortium name="The Broad Institute Genome Sequencing Center for Infectious Disease"/>
            <person name="Wu L."/>
            <person name="Ma J."/>
        </authorList>
    </citation>
    <scope>NUCLEOTIDE SEQUENCE [LARGE SCALE GENOMIC DNA]</scope>
    <source>
        <strain evidence="3">JCM 4737</strain>
    </source>
</reference>
<dbReference type="SUPFAM" id="SSF81301">
    <property type="entry name" value="Nucleotidyltransferase"/>
    <property type="match status" value="1"/>
</dbReference>
<dbReference type="CDD" id="cd05399">
    <property type="entry name" value="NT_Rel-Spo_like"/>
    <property type="match status" value="1"/>
</dbReference>
<gene>
    <name evidence="2" type="ORF">GCM10010346_60370</name>
</gene>
<dbReference type="Pfam" id="PF04607">
    <property type="entry name" value="RelA_SpoT"/>
    <property type="match status" value="1"/>
</dbReference>
<feature type="domain" description="RelA/SpoT" evidence="1">
    <location>
        <begin position="57"/>
        <end position="190"/>
    </location>
</feature>
<keyword evidence="3" id="KW-1185">Reference proteome</keyword>
<proteinExistence type="predicted"/>
<dbReference type="PANTHER" id="PTHR47837:SF1">
    <property type="entry name" value="GTP PYROPHOSPHOKINASE YJBM"/>
    <property type="match status" value="1"/>
</dbReference>
<accession>A0ABQ3EAX2</accession>
<sequence>MDRLNPAFAKDFEALYADSRYLYEMALDRVTDALRAITRDRNRFTVAQQRRIRVEPGRVKEANRLLAKAQNPKYDSRIGRPEDIFDVITDVAGTRVTCNTTEDVRAVERAIISSQTLLHPRTVPEDKAREDYISSPKPSGYRAVHLLVEVAVPQGGEFCQVSREIQIRTLLQHAWGELTHEDTFKPEVKVPPLVTALSKRLVRWPRRFAGAD</sequence>
<dbReference type="Proteomes" id="UP000599437">
    <property type="component" value="Unassembled WGS sequence"/>
</dbReference>
<organism evidence="2 3">
    <name type="scientific">Streptomyces chryseus</name>
    <dbReference type="NCBI Taxonomy" id="68186"/>
    <lineage>
        <taxon>Bacteria</taxon>
        <taxon>Bacillati</taxon>
        <taxon>Actinomycetota</taxon>
        <taxon>Actinomycetes</taxon>
        <taxon>Kitasatosporales</taxon>
        <taxon>Streptomycetaceae</taxon>
        <taxon>Streptomyces</taxon>
    </lineage>
</organism>
<evidence type="ECO:0000313" key="3">
    <source>
        <dbReference type="Proteomes" id="UP000599437"/>
    </source>
</evidence>
<dbReference type="SMART" id="SM00954">
    <property type="entry name" value="RelA_SpoT"/>
    <property type="match status" value="1"/>
</dbReference>
<dbReference type="PANTHER" id="PTHR47837">
    <property type="entry name" value="GTP PYROPHOSPHOKINASE YJBM"/>
    <property type="match status" value="1"/>
</dbReference>
<protein>
    <recommendedName>
        <fullName evidence="1">RelA/SpoT domain-containing protein</fullName>
    </recommendedName>
</protein>
<name>A0ABQ3EAX2_9ACTN</name>
<dbReference type="RefSeq" id="WP_138894257.1">
    <property type="nucleotide sequence ID" value="NZ_BMVO01000032.1"/>
</dbReference>
<evidence type="ECO:0000259" key="1">
    <source>
        <dbReference type="SMART" id="SM00954"/>
    </source>
</evidence>
<dbReference type="InterPro" id="IPR043519">
    <property type="entry name" value="NT_sf"/>
</dbReference>
<comment type="caution">
    <text evidence="2">The sequence shown here is derived from an EMBL/GenBank/DDBJ whole genome shotgun (WGS) entry which is preliminary data.</text>
</comment>
<dbReference type="Gene3D" id="3.30.460.10">
    <property type="entry name" value="Beta Polymerase, domain 2"/>
    <property type="match status" value="1"/>
</dbReference>